<dbReference type="EC" id="1.14.11.55" evidence="10"/>
<evidence type="ECO:0000256" key="5">
    <source>
        <dbReference type="ARBA" id="ARBA00022723"/>
    </source>
</evidence>
<protein>
    <recommendedName>
        <fullName evidence="10">Ectoine hydroxylase</fullName>
        <ecNumber evidence="10">1.14.11.55</ecNumber>
    </recommendedName>
</protein>
<evidence type="ECO:0000256" key="1">
    <source>
        <dbReference type="ARBA" id="ARBA00001954"/>
    </source>
</evidence>
<evidence type="ECO:0000256" key="10">
    <source>
        <dbReference type="NCBIfam" id="TIGR02408"/>
    </source>
</evidence>
<keyword evidence="5" id="KW-0479">Metal-binding</keyword>
<proteinExistence type="inferred from homology"/>
<comment type="subunit">
    <text evidence="4">Homodimer.</text>
</comment>
<dbReference type="PANTHER" id="PTHR20883">
    <property type="entry name" value="PHYTANOYL-COA DIOXYGENASE DOMAIN CONTAINING 1"/>
    <property type="match status" value="1"/>
</dbReference>
<dbReference type="GO" id="GO:0005506">
    <property type="term" value="F:iron ion binding"/>
    <property type="evidence" value="ECO:0007669"/>
    <property type="project" value="UniProtKB-ARBA"/>
</dbReference>
<dbReference type="AlphaFoldDB" id="A0AB33Z518"/>
<dbReference type="Gene3D" id="2.60.120.620">
    <property type="entry name" value="q2cbj1_9rhob like domain"/>
    <property type="match status" value="1"/>
</dbReference>
<dbReference type="Pfam" id="PF05721">
    <property type="entry name" value="PhyH"/>
    <property type="match status" value="1"/>
</dbReference>
<evidence type="ECO:0000256" key="6">
    <source>
        <dbReference type="ARBA" id="ARBA00022964"/>
    </source>
</evidence>
<dbReference type="EMBL" id="ASHL01000001">
    <property type="protein sequence ID" value="EPD13942.1"/>
    <property type="molecule type" value="Genomic_DNA"/>
</dbReference>
<dbReference type="PANTHER" id="PTHR20883:SF48">
    <property type="entry name" value="ECTOINE DIOXYGENASE"/>
    <property type="match status" value="1"/>
</dbReference>
<feature type="region of interest" description="Disordered" evidence="11">
    <location>
        <begin position="84"/>
        <end position="103"/>
    </location>
</feature>
<keyword evidence="8" id="KW-0408">Iron</keyword>
<evidence type="ECO:0000256" key="3">
    <source>
        <dbReference type="ARBA" id="ARBA00007851"/>
    </source>
</evidence>
<accession>A0AB33Z518</accession>
<dbReference type="InterPro" id="IPR008775">
    <property type="entry name" value="Phytyl_CoA_dOase-like"/>
</dbReference>
<feature type="compositionally biased region" description="Basic and acidic residues" evidence="11">
    <location>
        <begin position="94"/>
        <end position="103"/>
    </location>
</feature>
<evidence type="ECO:0000256" key="4">
    <source>
        <dbReference type="ARBA" id="ARBA00011738"/>
    </source>
</evidence>
<comment type="similarity">
    <text evidence="3">Belongs to the PhyH family. EctD subfamily.</text>
</comment>
<evidence type="ECO:0000256" key="9">
    <source>
        <dbReference type="ARBA" id="ARBA00049228"/>
    </source>
</evidence>
<evidence type="ECO:0000256" key="2">
    <source>
        <dbReference type="ARBA" id="ARBA00004063"/>
    </source>
</evidence>
<dbReference type="NCBIfam" id="TIGR02408">
    <property type="entry name" value="ectoine_ThpD"/>
    <property type="match status" value="1"/>
</dbReference>
<reference evidence="12 13" key="1">
    <citation type="journal article" date="2013" name="Genome Announc.">
        <title>Genome Sequence of the Pyrene- and Fluoranthene-Degrading Bacterium Cycloclasticus sp. Strain PY97M.</title>
        <authorList>
            <person name="Cui Z."/>
            <person name="Xu G."/>
            <person name="Li Q."/>
            <person name="Gao W."/>
            <person name="Zheng L."/>
        </authorList>
    </citation>
    <scope>NUCLEOTIDE SEQUENCE [LARGE SCALE GENOMIC DNA]</scope>
    <source>
        <strain evidence="12 13">PY97M</strain>
    </source>
</reference>
<comment type="cofactor">
    <cofactor evidence="1">
        <name>Fe(2+)</name>
        <dbReference type="ChEBI" id="CHEBI:29033"/>
    </cofactor>
</comment>
<organism evidence="12 13">
    <name type="scientific">Cycloclasticus pugetii</name>
    <dbReference type="NCBI Taxonomy" id="34068"/>
    <lineage>
        <taxon>Bacteria</taxon>
        <taxon>Pseudomonadati</taxon>
        <taxon>Pseudomonadota</taxon>
        <taxon>Gammaproteobacteria</taxon>
        <taxon>Thiotrichales</taxon>
        <taxon>Piscirickettsiaceae</taxon>
        <taxon>Cycloclasticus</taxon>
    </lineage>
</organism>
<keyword evidence="13" id="KW-1185">Reference proteome</keyword>
<evidence type="ECO:0000256" key="11">
    <source>
        <dbReference type="SAM" id="MobiDB-lite"/>
    </source>
</evidence>
<evidence type="ECO:0000313" key="13">
    <source>
        <dbReference type="Proteomes" id="UP000015462"/>
    </source>
</evidence>
<gene>
    <name evidence="12" type="ORF">L196_00545</name>
</gene>
<name>A0AB33Z518_9GAMM</name>
<comment type="catalytic activity">
    <reaction evidence="9">
        <text>L-ectoine + 2-oxoglutarate + O2 = 5-hydroxyectoine + succinate + CO2</text>
        <dbReference type="Rhea" id="RHEA:45740"/>
        <dbReference type="ChEBI" id="CHEBI:15379"/>
        <dbReference type="ChEBI" id="CHEBI:16526"/>
        <dbReference type="ChEBI" id="CHEBI:16810"/>
        <dbReference type="ChEBI" id="CHEBI:30031"/>
        <dbReference type="ChEBI" id="CHEBI:58515"/>
        <dbReference type="ChEBI" id="CHEBI:85413"/>
        <dbReference type="EC" id="1.14.11.55"/>
    </reaction>
</comment>
<keyword evidence="6" id="KW-0223">Dioxygenase</keyword>
<evidence type="ECO:0000256" key="8">
    <source>
        <dbReference type="ARBA" id="ARBA00023004"/>
    </source>
</evidence>
<keyword evidence="7" id="KW-0560">Oxidoreductase</keyword>
<sequence>MALMNNTASRHSIDQSHAVEDTYPSRKGLSSITDRQDPVIYAPQNSTPPIDLSQIEQFEQQGFIVLDNIFSSAEIEALQDESARLRSTASNDEQSEKAYTEPGHHEVRSIFSLHENSTIFKKLMMDERLAGLARYILNDQVYIHQSRLNYKPGFIGKEFFWHSDFETWHVEDGMPNMRALSMSVTLTENHAHNGPLMLIPGSHKKFIACEGKTPRQHHLASLKKQEYGVPSNEHLSMLVEKQGITTVTSKPGSVIVFDCNTLHGSNGNITPHPRANVFFVYNALSNKVAKPFCEQPPRPEYLCARSNIKPLTPSRSF</sequence>
<dbReference type="GO" id="GO:0016706">
    <property type="term" value="F:2-oxoglutarate-dependent dioxygenase activity"/>
    <property type="evidence" value="ECO:0007669"/>
    <property type="project" value="InterPro"/>
</dbReference>
<dbReference type="Proteomes" id="UP000015462">
    <property type="component" value="Unassembled WGS sequence"/>
</dbReference>
<comment type="function">
    <text evidence="2">Involved in the biosynthesis of 5-hydroxyectoine, called compatible solute, which helps organisms to survive extreme osmotic stress by acting as a highly soluble organic osmolyte. Catalyzes the 2-oxoglutarate-dependent selective hydroxylation of L-ectoine to yield (4S,5S)-5-hydroxyectoine.</text>
</comment>
<dbReference type="InterPro" id="IPR012774">
    <property type="entry name" value="EctD"/>
</dbReference>
<comment type="caution">
    <text evidence="12">The sequence shown here is derived from an EMBL/GenBank/DDBJ whole genome shotgun (WGS) entry which is preliminary data.</text>
</comment>
<evidence type="ECO:0000256" key="7">
    <source>
        <dbReference type="ARBA" id="ARBA00023002"/>
    </source>
</evidence>
<dbReference type="SUPFAM" id="SSF51197">
    <property type="entry name" value="Clavaminate synthase-like"/>
    <property type="match status" value="1"/>
</dbReference>
<feature type="region of interest" description="Disordered" evidence="11">
    <location>
        <begin position="1"/>
        <end position="32"/>
    </location>
</feature>
<evidence type="ECO:0000313" key="12">
    <source>
        <dbReference type="EMBL" id="EPD13942.1"/>
    </source>
</evidence>
<feature type="compositionally biased region" description="Basic and acidic residues" evidence="11">
    <location>
        <begin position="11"/>
        <end position="24"/>
    </location>
</feature>
<feature type="compositionally biased region" description="Polar residues" evidence="11">
    <location>
        <begin position="1"/>
        <end position="10"/>
    </location>
</feature>